<dbReference type="InterPro" id="IPR010129">
    <property type="entry name" value="T1SS_HlyD"/>
</dbReference>
<feature type="domain" description="AprE-like long alpha-helical hairpin" evidence="11">
    <location>
        <begin position="96"/>
        <end position="282"/>
    </location>
</feature>
<dbReference type="InterPro" id="IPR050739">
    <property type="entry name" value="MFP"/>
</dbReference>
<gene>
    <name evidence="13" type="ORF">CLV88_102378</name>
</gene>
<protein>
    <recommendedName>
        <fullName evidence="9">Membrane fusion protein (MFP) family protein</fullName>
    </recommendedName>
</protein>
<evidence type="ECO:0000256" key="10">
    <source>
        <dbReference type="SAM" id="Coils"/>
    </source>
</evidence>
<dbReference type="PANTHER" id="PTHR30386">
    <property type="entry name" value="MEMBRANE FUSION SUBUNIT OF EMRAB-TOLC MULTIDRUG EFFLUX PUMP"/>
    <property type="match status" value="1"/>
</dbReference>
<accession>A0A2P8FHS7</accession>
<name>A0A2P8FHS7_9RHOB</name>
<evidence type="ECO:0000256" key="4">
    <source>
        <dbReference type="ARBA" id="ARBA00022475"/>
    </source>
</evidence>
<proteinExistence type="inferred from homology"/>
<feature type="domain" description="AprE-like beta-barrel" evidence="12">
    <location>
        <begin position="326"/>
        <end position="416"/>
    </location>
</feature>
<dbReference type="PANTHER" id="PTHR30386:SF17">
    <property type="entry name" value="ALKALINE PROTEASE SECRETION PROTEIN APRE"/>
    <property type="match status" value="1"/>
</dbReference>
<organism evidence="13 14">
    <name type="scientific">Shimia abyssi</name>
    <dbReference type="NCBI Taxonomy" id="1662395"/>
    <lineage>
        <taxon>Bacteria</taxon>
        <taxon>Pseudomonadati</taxon>
        <taxon>Pseudomonadota</taxon>
        <taxon>Alphaproteobacteria</taxon>
        <taxon>Rhodobacterales</taxon>
        <taxon>Roseobacteraceae</taxon>
    </lineage>
</organism>
<comment type="subcellular location">
    <subcellularLocation>
        <location evidence="1 9">Cell inner membrane</location>
        <topology evidence="1 9">Single-pass membrane protein</topology>
    </subcellularLocation>
</comment>
<sequence>MNTQNNDGKGRFGARNPLLVGGFALLILVGGFGTWSVLTEIAGAIVASGRVEVDRNRQVVQHLDGGIVSEIHVEEGDVVDEGALLLRLDDTFLISTLAITESQLFELMARRGRLEAERDNSSDLVFEPELLERATGDAGILDLLDGQKRLFEARRVTLEQEVEQLGKRRGQISNQVEGIDAQTIALSTQLDLIRDELEDQQQLLDKGLAQATRVLALRREEAGLAGRVGELTAQRAQAEGRITEIDIEILKLATAWREQAITQLRDLRYREVELSEQRRQIEERLSRLDIRAPVSGVVYGMQVFALRSVVRPAATVLFVIPQDRPLVIAAQVPVIHVDQVFPGQTVSLRFSAFDQRTTPELFGEVTQISADAFQDEVTAQSYYRAEIVLSEGEAAKLPANLSLIPGMPVDAYLRTEDRTPLAYLVKPLADYFTKAFRES</sequence>
<evidence type="ECO:0000259" key="12">
    <source>
        <dbReference type="Pfam" id="PF26002"/>
    </source>
</evidence>
<keyword evidence="5 9" id="KW-0997">Cell inner membrane</keyword>
<keyword evidence="8 9" id="KW-0472">Membrane</keyword>
<keyword evidence="6 9" id="KW-0812">Transmembrane</keyword>
<dbReference type="Gene3D" id="2.40.30.170">
    <property type="match status" value="1"/>
</dbReference>
<evidence type="ECO:0000256" key="9">
    <source>
        <dbReference type="RuleBase" id="RU365093"/>
    </source>
</evidence>
<evidence type="ECO:0000256" key="8">
    <source>
        <dbReference type="ARBA" id="ARBA00023136"/>
    </source>
</evidence>
<evidence type="ECO:0000256" key="1">
    <source>
        <dbReference type="ARBA" id="ARBA00004377"/>
    </source>
</evidence>
<evidence type="ECO:0000256" key="7">
    <source>
        <dbReference type="ARBA" id="ARBA00022989"/>
    </source>
</evidence>
<dbReference type="EMBL" id="PYGJ01000002">
    <property type="protein sequence ID" value="PSL21258.1"/>
    <property type="molecule type" value="Genomic_DNA"/>
</dbReference>
<feature type="coiled-coil region" evidence="10">
    <location>
        <begin position="264"/>
        <end position="291"/>
    </location>
</feature>
<comment type="caution">
    <text evidence="13">The sequence shown here is derived from an EMBL/GenBank/DDBJ whole genome shotgun (WGS) entry which is preliminary data.</text>
</comment>
<keyword evidence="14" id="KW-1185">Reference proteome</keyword>
<evidence type="ECO:0000256" key="3">
    <source>
        <dbReference type="ARBA" id="ARBA00022448"/>
    </source>
</evidence>
<evidence type="ECO:0000256" key="6">
    <source>
        <dbReference type="ARBA" id="ARBA00022692"/>
    </source>
</evidence>
<feature type="transmembrane region" description="Helical" evidence="9">
    <location>
        <begin position="18"/>
        <end position="38"/>
    </location>
</feature>
<keyword evidence="10" id="KW-0175">Coiled coil</keyword>
<dbReference type="InterPro" id="IPR058781">
    <property type="entry name" value="HH_AprE-like"/>
</dbReference>
<dbReference type="Proteomes" id="UP000240418">
    <property type="component" value="Unassembled WGS sequence"/>
</dbReference>
<evidence type="ECO:0000313" key="14">
    <source>
        <dbReference type="Proteomes" id="UP000240418"/>
    </source>
</evidence>
<evidence type="ECO:0000259" key="11">
    <source>
        <dbReference type="Pfam" id="PF25994"/>
    </source>
</evidence>
<dbReference type="NCBIfam" id="TIGR01843">
    <property type="entry name" value="type_I_hlyD"/>
    <property type="match status" value="1"/>
</dbReference>
<reference evidence="13 14" key="1">
    <citation type="submission" date="2018-03" db="EMBL/GenBank/DDBJ databases">
        <title>Genomic Encyclopedia of Archaeal and Bacterial Type Strains, Phase II (KMG-II): from individual species to whole genera.</title>
        <authorList>
            <person name="Goeker M."/>
        </authorList>
    </citation>
    <scope>NUCLEOTIDE SEQUENCE [LARGE SCALE GENOMIC DNA]</scope>
    <source>
        <strain evidence="13 14">DSM 100673</strain>
    </source>
</reference>
<comment type="similarity">
    <text evidence="2 9">Belongs to the membrane fusion protein (MFP) (TC 8.A.1) family.</text>
</comment>
<dbReference type="InterPro" id="IPR058982">
    <property type="entry name" value="Beta-barrel_AprE"/>
</dbReference>
<dbReference type="GO" id="GO:0015031">
    <property type="term" value="P:protein transport"/>
    <property type="evidence" value="ECO:0007669"/>
    <property type="project" value="InterPro"/>
</dbReference>
<evidence type="ECO:0000313" key="13">
    <source>
        <dbReference type="EMBL" id="PSL21258.1"/>
    </source>
</evidence>
<evidence type="ECO:0000256" key="5">
    <source>
        <dbReference type="ARBA" id="ARBA00022519"/>
    </source>
</evidence>
<dbReference type="PRINTS" id="PR01490">
    <property type="entry name" value="RTXTOXIND"/>
</dbReference>
<dbReference type="Pfam" id="PF25994">
    <property type="entry name" value="HH_AprE"/>
    <property type="match status" value="1"/>
</dbReference>
<dbReference type="OrthoDB" id="9810980at2"/>
<dbReference type="AlphaFoldDB" id="A0A2P8FHS7"/>
<dbReference type="GO" id="GO:0005886">
    <property type="term" value="C:plasma membrane"/>
    <property type="evidence" value="ECO:0007669"/>
    <property type="project" value="UniProtKB-SubCell"/>
</dbReference>
<keyword evidence="7 9" id="KW-1133">Transmembrane helix</keyword>
<keyword evidence="3 9" id="KW-0813">Transport</keyword>
<dbReference type="Pfam" id="PF26002">
    <property type="entry name" value="Beta-barrel_AprE"/>
    <property type="match status" value="1"/>
</dbReference>
<evidence type="ECO:0000256" key="2">
    <source>
        <dbReference type="ARBA" id="ARBA00009477"/>
    </source>
</evidence>
<dbReference type="RefSeq" id="WP_106607444.1">
    <property type="nucleotide sequence ID" value="NZ_PYGJ01000002.1"/>
</dbReference>
<keyword evidence="4 9" id="KW-1003">Cell membrane</keyword>